<feature type="compositionally biased region" description="Basic and acidic residues" evidence="1">
    <location>
        <begin position="245"/>
        <end position="256"/>
    </location>
</feature>
<protein>
    <recommendedName>
        <fullName evidence="3">HPP transmembrane region domain-containing protein</fullName>
    </recommendedName>
</protein>
<feature type="transmembrane region" description="Helical" evidence="2">
    <location>
        <begin position="142"/>
        <end position="161"/>
    </location>
</feature>
<keyword evidence="2" id="KW-0472">Membrane</keyword>
<proteinExistence type="predicted"/>
<sequence>MPTVKLPFTYSSKQSNMSLQNRSNLARLPPWISRWLGYRSSPPPKRADYVIWAWSFVGAFCGISVLQAVFGHARYFIRRNVPSVIASYGASAVLIYGAIEAPLAQPRALVGGQFIGALIGVCITKLFRLLPTEERYLQLEWLAGSLSCATAVVAMQITGTTHPPAGATALLAAVDDDVRDIGWYYLPVVLLSSALVLAIALLINNIQRRYPIFWFVPAKPAPVIQPPKAEPRPTSSSGSSVTDATHVETQSDRSAV</sequence>
<evidence type="ECO:0000259" key="3">
    <source>
        <dbReference type="Pfam" id="PF04982"/>
    </source>
</evidence>
<feature type="transmembrane region" description="Helical" evidence="2">
    <location>
        <begin position="49"/>
        <end position="69"/>
    </location>
</feature>
<dbReference type="InterPro" id="IPR007065">
    <property type="entry name" value="HPP"/>
</dbReference>
<accession>A0AAW0E4N2</accession>
<dbReference type="EMBL" id="JAYKXP010000004">
    <property type="protein sequence ID" value="KAK7059001.1"/>
    <property type="molecule type" value="Genomic_DNA"/>
</dbReference>
<keyword evidence="5" id="KW-1185">Reference proteome</keyword>
<evidence type="ECO:0000256" key="1">
    <source>
        <dbReference type="SAM" id="MobiDB-lite"/>
    </source>
</evidence>
<feature type="transmembrane region" description="Helical" evidence="2">
    <location>
        <begin position="81"/>
        <end position="99"/>
    </location>
</feature>
<feature type="compositionally biased region" description="Polar residues" evidence="1">
    <location>
        <begin position="233"/>
        <end position="243"/>
    </location>
</feature>
<dbReference type="AlphaFoldDB" id="A0AAW0E4N2"/>
<dbReference type="Proteomes" id="UP001383192">
    <property type="component" value="Unassembled WGS sequence"/>
</dbReference>
<organism evidence="4 5">
    <name type="scientific">Paramarasmius palmivorus</name>
    <dbReference type="NCBI Taxonomy" id="297713"/>
    <lineage>
        <taxon>Eukaryota</taxon>
        <taxon>Fungi</taxon>
        <taxon>Dikarya</taxon>
        <taxon>Basidiomycota</taxon>
        <taxon>Agaricomycotina</taxon>
        <taxon>Agaricomycetes</taxon>
        <taxon>Agaricomycetidae</taxon>
        <taxon>Agaricales</taxon>
        <taxon>Marasmiineae</taxon>
        <taxon>Marasmiaceae</taxon>
        <taxon>Paramarasmius</taxon>
    </lineage>
</organism>
<evidence type="ECO:0000256" key="2">
    <source>
        <dbReference type="SAM" id="Phobius"/>
    </source>
</evidence>
<dbReference type="Pfam" id="PF04982">
    <property type="entry name" value="TM_HPP"/>
    <property type="match status" value="1"/>
</dbReference>
<reference evidence="4 5" key="1">
    <citation type="submission" date="2024-01" db="EMBL/GenBank/DDBJ databases">
        <title>A draft genome for a cacao thread blight-causing isolate of Paramarasmius palmivorus.</title>
        <authorList>
            <person name="Baruah I.K."/>
            <person name="Bukari Y."/>
            <person name="Amoako-Attah I."/>
            <person name="Meinhardt L.W."/>
            <person name="Bailey B.A."/>
            <person name="Cohen S.P."/>
        </authorList>
    </citation>
    <scope>NUCLEOTIDE SEQUENCE [LARGE SCALE GENOMIC DNA]</scope>
    <source>
        <strain evidence="4 5">GH-12</strain>
    </source>
</reference>
<feature type="transmembrane region" description="Helical" evidence="2">
    <location>
        <begin position="181"/>
        <end position="203"/>
    </location>
</feature>
<feature type="transmembrane region" description="Helical" evidence="2">
    <location>
        <begin position="111"/>
        <end position="130"/>
    </location>
</feature>
<gene>
    <name evidence="4" type="ORF">VNI00_001625</name>
</gene>
<feature type="region of interest" description="Disordered" evidence="1">
    <location>
        <begin position="225"/>
        <end position="256"/>
    </location>
</feature>
<comment type="caution">
    <text evidence="4">The sequence shown here is derived from an EMBL/GenBank/DDBJ whole genome shotgun (WGS) entry which is preliminary data.</text>
</comment>
<evidence type="ECO:0000313" key="4">
    <source>
        <dbReference type="EMBL" id="KAK7059001.1"/>
    </source>
</evidence>
<dbReference type="PANTHER" id="PTHR33741:SF5">
    <property type="entry name" value="TRANSMEMBRANE PROTEIN DDB_G0269096-RELATED"/>
    <property type="match status" value="1"/>
</dbReference>
<keyword evidence="2" id="KW-0812">Transmembrane</keyword>
<name>A0AAW0E4N2_9AGAR</name>
<keyword evidence="2" id="KW-1133">Transmembrane helix</keyword>
<dbReference type="PANTHER" id="PTHR33741">
    <property type="entry name" value="TRANSMEMBRANE PROTEIN DDB_G0269096-RELATED"/>
    <property type="match status" value="1"/>
</dbReference>
<evidence type="ECO:0000313" key="5">
    <source>
        <dbReference type="Proteomes" id="UP001383192"/>
    </source>
</evidence>
<feature type="domain" description="HPP transmembrane region" evidence="3">
    <location>
        <begin position="45"/>
        <end position="211"/>
    </location>
</feature>
<dbReference type="InterPro" id="IPR058581">
    <property type="entry name" value="TM_HPP"/>
</dbReference>